<evidence type="ECO:0000256" key="1">
    <source>
        <dbReference type="ARBA" id="ARBA00022490"/>
    </source>
</evidence>
<evidence type="ECO:0000313" key="7">
    <source>
        <dbReference type="EMBL" id="KNY30334.1"/>
    </source>
</evidence>
<dbReference type="SUPFAM" id="SSF88946">
    <property type="entry name" value="Sigma2 domain of RNA polymerase sigma factors"/>
    <property type="match status" value="1"/>
</dbReference>
<dbReference type="NCBIfam" id="TIGR02895">
    <property type="entry name" value="spore_sigI"/>
    <property type="match status" value="1"/>
</dbReference>
<accession>A0A0L6JX74</accession>
<dbReference type="AlphaFoldDB" id="A0A0L6JX74"/>
<keyword evidence="8" id="KW-1185">Reference proteome</keyword>
<protein>
    <recommendedName>
        <fullName evidence="6">RNA polymerase sigma factor SigI</fullName>
    </recommendedName>
</protein>
<comment type="function">
    <text evidence="6">Sigma factors are initiation factors that promote the attachment of RNA polymerase to specific initiation sites and are then released.</text>
</comment>
<dbReference type="Proteomes" id="UP000036923">
    <property type="component" value="Unassembled WGS sequence"/>
</dbReference>
<comment type="activity regulation">
    <text evidence="6">Negatively regulated by the anti-sigma-I factor RsgI.</text>
</comment>
<dbReference type="HAMAP" id="MF_02064">
    <property type="entry name" value="Sigma70_SigI"/>
    <property type="match status" value="1"/>
</dbReference>
<feature type="short sequence motif" description="Polymerase core binding" evidence="6">
    <location>
        <begin position="63"/>
        <end position="76"/>
    </location>
</feature>
<dbReference type="STRING" id="398512.Bccel_5614"/>
<dbReference type="Gene3D" id="1.10.1740.10">
    <property type="match status" value="1"/>
</dbReference>
<comment type="subcellular location">
    <subcellularLocation>
        <location evidence="6">Cytoplasm</location>
    </subcellularLocation>
</comment>
<reference evidence="8" key="1">
    <citation type="submission" date="2015-07" db="EMBL/GenBank/DDBJ databases">
        <title>Near-Complete Genome Sequence of the Cellulolytic Bacterium Bacteroides (Pseudobacteroides) cellulosolvens ATCC 35603.</title>
        <authorList>
            <person name="Dassa B."/>
            <person name="Utturkar S.M."/>
            <person name="Klingeman D.M."/>
            <person name="Hurt R.A."/>
            <person name="Keller M."/>
            <person name="Xu J."/>
            <person name="Reddy Y.H.K."/>
            <person name="Borovok I."/>
            <person name="Grinberg I.R."/>
            <person name="Lamed R."/>
            <person name="Zhivin O."/>
            <person name="Bayer E.A."/>
            <person name="Brown S.D."/>
        </authorList>
    </citation>
    <scope>NUCLEOTIDE SEQUENCE [LARGE SCALE GENOMIC DNA]</scope>
    <source>
        <strain evidence="8">DSM 2933</strain>
    </source>
</reference>
<comment type="subunit">
    <text evidence="6">Interacts with RsgI.</text>
</comment>
<keyword evidence="6" id="KW-0346">Stress response</keyword>
<evidence type="ECO:0000256" key="2">
    <source>
        <dbReference type="ARBA" id="ARBA00023015"/>
    </source>
</evidence>
<evidence type="ECO:0000256" key="6">
    <source>
        <dbReference type="HAMAP-Rule" id="MF_02064"/>
    </source>
</evidence>
<name>A0A0L6JX74_9FIRM</name>
<gene>
    <name evidence="6" type="primary">sigI</name>
    <name evidence="7" type="ORF">Bccel_5614</name>
</gene>
<evidence type="ECO:0000256" key="4">
    <source>
        <dbReference type="ARBA" id="ARBA00023125"/>
    </source>
</evidence>
<dbReference type="GO" id="GO:0005737">
    <property type="term" value="C:cytoplasm"/>
    <property type="evidence" value="ECO:0007669"/>
    <property type="project" value="UniProtKB-SubCell"/>
</dbReference>
<comment type="similarity">
    <text evidence="6">Belongs to the sigma-70 factor family. SigI subfamily.</text>
</comment>
<organism evidence="7 8">
    <name type="scientific">Pseudobacteroides cellulosolvens ATCC 35603 = DSM 2933</name>
    <dbReference type="NCBI Taxonomy" id="398512"/>
    <lineage>
        <taxon>Bacteria</taxon>
        <taxon>Bacillati</taxon>
        <taxon>Bacillota</taxon>
        <taxon>Clostridia</taxon>
        <taxon>Eubacteriales</taxon>
        <taxon>Oscillospiraceae</taxon>
        <taxon>Pseudobacteroides</taxon>
    </lineage>
</organism>
<dbReference type="GO" id="GO:0016987">
    <property type="term" value="F:sigma factor activity"/>
    <property type="evidence" value="ECO:0007669"/>
    <property type="project" value="UniProtKB-UniRule"/>
</dbReference>
<evidence type="ECO:0000256" key="3">
    <source>
        <dbReference type="ARBA" id="ARBA00023082"/>
    </source>
</evidence>
<dbReference type="InterPro" id="IPR014244">
    <property type="entry name" value="RNA_pol_sigma-I"/>
</dbReference>
<dbReference type="PIRSF" id="PIRSF038953">
    <property type="entry name" value="SigI"/>
    <property type="match status" value="1"/>
</dbReference>
<sequence length="246" mass="28740">MVLWSKKEKKDASKKNEDISQIIERIKSGDNKLRERFIEDYRPFIIGCVSKQMNKFIDIENSEEFSIGLMAFDEAISSYNIMKGQHFLSFAELVISRRLINHRKKEVKNSKVIPFSYFGGESELVIENSISQKSVYLHYDRYEMREEILIYNQKLELFGITMDDLVKKSPKHKDSKELMIGIAKIIADNEFLYNKLISKKTVPMSDLIAYITVNPKTVEKNRKYIIAVCLALKSELEIIKGFIKKF</sequence>
<keyword evidence="1 6" id="KW-0963">Cytoplasm</keyword>
<dbReference type="InterPro" id="IPR013325">
    <property type="entry name" value="RNA_pol_sigma_r2"/>
</dbReference>
<dbReference type="GO" id="GO:0003677">
    <property type="term" value="F:DNA binding"/>
    <property type="evidence" value="ECO:0007669"/>
    <property type="project" value="UniProtKB-UniRule"/>
</dbReference>
<evidence type="ECO:0000313" key="8">
    <source>
        <dbReference type="Proteomes" id="UP000036923"/>
    </source>
</evidence>
<evidence type="ECO:0000256" key="5">
    <source>
        <dbReference type="ARBA" id="ARBA00023163"/>
    </source>
</evidence>
<dbReference type="GO" id="GO:0006352">
    <property type="term" value="P:DNA-templated transcription initiation"/>
    <property type="evidence" value="ECO:0007669"/>
    <property type="project" value="UniProtKB-UniRule"/>
</dbReference>
<feature type="DNA-binding region" description="H-T-H motif" evidence="6">
    <location>
        <begin position="204"/>
        <end position="223"/>
    </location>
</feature>
<keyword evidence="2 6" id="KW-0805">Transcription regulation</keyword>
<comment type="caution">
    <text evidence="7">The sequence shown here is derived from an EMBL/GenBank/DDBJ whole genome shotgun (WGS) entry which is preliminary data.</text>
</comment>
<dbReference type="NCBIfam" id="NF006173">
    <property type="entry name" value="PRK08311.2-1"/>
    <property type="match status" value="1"/>
</dbReference>
<keyword evidence="3 6" id="KW-0731">Sigma factor</keyword>
<dbReference type="EMBL" id="LGTC01000001">
    <property type="protein sequence ID" value="KNY30334.1"/>
    <property type="molecule type" value="Genomic_DNA"/>
</dbReference>
<dbReference type="eggNOG" id="COG1191">
    <property type="taxonomic scope" value="Bacteria"/>
</dbReference>
<proteinExistence type="inferred from homology"/>
<keyword evidence="4 6" id="KW-0238">DNA-binding</keyword>
<keyword evidence="5 6" id="KW-0804">Transcription</keyword>